<evidence type="ECO:0000313" key="6">
    <source>
        <dbReference type="EMBL" id="KUG27520.1"/>
    </source>
</evidence>
<dbReference type="EC" id="2.1.1.80" evidence="6"/>
<dbReference type="Gene3D" id="3.40.50.150">
    <property type="entry name" value="Vaccinia Virus protein VP39"/>
    <property type="match status" value="1"/>
</dbReference>
<dbReference type="SUPFAM" id="SSF48452">
    <property type="entry name" value="TPR-like"/>
    <property type="match status" value="1"/>
</dbReference>
<name>A0A0W8G2Y6_9ZZZZ</name>
<dbReference type="InterPro" id="IPR029063">
    <property type="entry name" value="SAM-dependent_MTases_sf"/>
</dbReference>
<gene>
    <name evidence="6" type="ORF">ASZ90_002620</name>
</gene>
<dbReference type="InterPro" id="IPR050903">
    <property type="entry name" value="Bact_Chemotaxis_MeTrfase"/>
</dbReference>
<dbReference type="PRINTS" id="PR00996">
    <property type="entry name" value="CHERMTFRASE"/>
</dbReference>
<reference evidence="6" key="1">
    <citation type="journal article" date="2015" name="Proc. Natl. Acad. Sci. U.S.A.">
        <title>Networks of energetic and metabolic interactions define dynamics in microbial communities.</title>
        <authorList>
            <person name="Embree M."/>
            <person name="Liu J.K."/>
            <person name="Al-Bassam M.M."/>
            <person name="Zengler K."/>
        </authorList>
    </citation>
    <scope>NUCLEOTIDE SEQUENCE</scope>
</reference>
<evidence type="ECO:0000256" key="1">
    <source>
        <dbReference type="ARBA" id="ARBA00022603"/>
    </source>
</evidence>
<dbReference type="Gene3D" id="1.25.40.10">
    <property type="entry name" value="Tetratricopeptide repeat domain"/>
    <property type="match status" value="1"/>
</dbReference>
<dbReference type="InterPro" id="IPR000780">
    <property type="entry name" value="CheR_MeTrfase"/>
</dbReference>
<dbReference type="InterPro" id="IPR011990">
    <property type="entry name" value="TPR-like_helical_dom_sf"/>
</dbReference>
<dbReference type="GO" id="GO:0032259">
    <property type="term" value="P:methylation"/>
    <property type="evidence" value="ECO:0007669"/>
    <property type="project" value="UniProtKB-KW"/>
</dbReference>
<dbReference type="PROSITE" id="PS50123">
    <property type="entry name" value="CHER"/>
    <property type="match status" value="1"/>
</dbReference>
<dbReference type="SMART" id="SM00138">
    <property type="entry name" value="MeTrc"/>
    <property type="match status" value="1"/>
</dbReference>
<dbReference type="PANTHER" id="PTHR24422">
    <property type="entry name" value="CHEMOTAXIS PROTEIN METHYLTRANSFERASE"/>
    <property type="match status" value="1"/>
</dbReference>
<dbReference type="InterPro" id="IPR019734">
    <property type="entry name" value="TPR_rpt"/>
</dbReference>
<feature type="domain" description="CheR-type methyltransferase" evidence="5">
    <location>
        <begin position="1"/>
        <end position="272"/>
    </location>
</feature>
<keyword evidence="1 6" id="KW-0489">Methyltransferase</keyword>
<dbReference type="InterPro" id="IPR022642">
    <property type="entry name" value="CheR_C"/>
</dbReference>
<evidence type="ECO:0000256" key="3">
    <source>
        <dbReference type="ARBA" id="ARBA00022691"/>
    </source>
</evidence>
<feature type="compositionally biased region" description="Low complexity" evidence="4">
    <location>
        <begin position="308"/>
        <end position="343"/>
    </location>
</feature>
<evidence type="ECO:0000256" key="2">
    <source>
        <dbReference type="ARBA" id="ARBA00022679"/>
    </source>
</evidence>
<dbReference type="AlphaFoldDB" id="A0A0W8G2Y6"/>
<keyword evidence="3" id="KW-0949">S-adenosyl-L-methionine</keyword>
<accession>A0A0W8G2Y6</accession>
<proteinExistence type="predicted"/>
<protein>
    <submittedName>
        <fullName evidence="6">Chemotaxis protein methyltransferase cher</fullName>
        <ecNumber evidence="6">2.1.1.80</ecNumber>
    </submittedName>
</protein>
<dbReference type="PROSITE" id="PS50005">
    <property type="entry name" value="TPR"/>
    <property type="match status" value="1"/>
</dbReference>
<dbReference type="SUPFAM" id="SSF53335">
    <property type="entry name" value="S-adenosyl-L-methionine-dependent methyltransferases"/>
    <property type="match status" value="1"/>
</dbReference>
<evidence type="ECO:0000256" key="4">
    <source>
        <dbReference type="SAM" id="MobiDB-lite"/>
    </source>
</evidence>
<evidence type="ECO:0000259" key="5">
    <source>
        <dbReference type="PROSITE" id="PS50123"/>
    </source>
</evidence>
<dbReference type="EMBL" id="LNQE01000320">
    <property type="protein sequence ID" value="KUG27520.1"/>
    <property type="molecule type" value="Genomic_DNA"/>
</dbReference>
<dbReference type="GO" id="GO:0008983">
    <property type="term" value="F:protein-glutamate O-methyltransferase activity"/>
    <property type="evidence" value="ECO:0007669"/>
    <property type="project" value="UniProtKB-EC"/>
</dbReference>
<sequence length="458" mass="48761">MRLEPFADILSRATGLDPASIGEGGLARAVAAAMARAGATDPGAYLHLLSTSSEALRDLVGETLVPETWFFRDREPFRCLGERLRALARRGTAPRILSAPCATGEEAYSIAITCLEAGLPPGGFRLTAVDVSAEALAVAARGQYGRNSFREKMPDPSRHFIRQGGGDRPVVWAVKPEIAATVDFVQANIVSEGFLRHEKPFDIIFSRNLLIYLNKDARSRLMANIGRLLAPGGLLFVGHAEILCFLSEGYQAVPHPRAFACHRETARRKALAASPRPHPAASAATAVTTASDEPGTPGAPRTPPPQAGRPSPAGIPAWGRKAAGKAPAPAPALALATSSGAPGVMQTPAHPGREDDLDMARRLADRGELAEAAALCRRHLETGRPCAEAYYLLGLVKAAEHRVQEAKDLFQKALYLEPAHAACLRHLALIHEQIGDAAKAALYRQRLGRLSETGGLQA</sequence>
<feature type="region of interest" description="Disordered" evidence="4">
    <location>
        <begin position="270"/>
        <end position="355"/>
    </location>
</feature>
<dbReference type="PANTHER" id="PTHR24422:SF19">
    <property type="entry name" value="CHEMOTAXIS PROTEIN METHYLTRANSFERASE"/>
    <property type="match status" value="1"/>
</dbReference>
<dbReference type="Pfam" id="PF01739">
    <property type="entry name" value="CheR"/>
    <property type="match status" value="1"/>
</dbReference>
<organism evidence="6">
    <name type="scientific">hydrocarbon metagenome</name>
    <dbReference type="NCBI Taxonomy" id="938273"/>
    <lineage>
        <taxon>unclassified sequences</taxon>
        <taxon>metagenomes</taxon>
        <taxon>ecological metagenomes</taxon>
    </lineage>
</organism>
<dbReference type="SMART" id="SM00028">
    <property type="entry name" value="TPR"/>
    <property type="match status" value="1"/>
</dbReference>
<comment type="caution">
    <text evidence="6">The sequence shown here is derived from an EMBL/GenBank/DDBJ whole genome shotgun (WGS) entry which is preliminary data.</text>
</comment>
<feature type="compositionally biased region" description="Low complexity" evidence="4">
    <location>
        <begin position="271"/>
        <end position="299"/>
    </location>
</feature>
<keyword evidence="2 6" id="KW-0808">Transferase</keyword>